<dbReference type="Proteomes" id="UP000558488">
    <property type="component" value="Unassembled WGS sequence"/>
</dbReference>
<comment type="caution">
    <text evidence="12">The sequence shown here is derived from an EMBL/GenBank/DDBJ whole genome shotgun (WGS) entry which is preliminary data.</text>
</comment>
<evidence type="ECO:0000256" key="6">
    <source>
        <dbReference type="ARBA" id="ARBA00022970"/>
    </source>
</evidence>
<evidence type="ECO:0000256" key="7">
    <source>
        <dbReference type="ARBA" id="ARBA00022989"/>
    </source>
</evidence>
<protein>
    <submittedName>
        <fullName evidence="12">Solute carrier family 38 member 6</fullName>
    </submittedName>
</protein>
<dbReference type="Pfam" id="PF01490">
    <property type="entry name" value="Aa_trans"/>
    <property type="match status" value="1"/>
</dbReference>
<keyword evidence="8 10" id="KW-0472">Membrane</keyword>
<evidence type="ECO:0000256" key="9">
    <source>
        <dbReference type="ARBA" id="ARBA00023157"/>
    </source>
</evidence>
<feature type="transmembrane region" description="Helical" evidence="10">
    <location>
        <begin position="12"/>
        <end position="33"/>
    </location>
</feature>
<dbReference type="PANTHER" id="PTHR22950:SF366">
    <property type="entry name" value="SODIUM-COUPLED NEUTRAL AMINO ACID TRANSPORTER 6-RELATED"/>
    <property type="match status" value="1"/>
</dbReference>
<proteinExistence type="inferred from homology"/>
<evidence type="ECO:0000256" key="4">
    <source>
        <dbReference type="ARBA" id="ARBA00022475"/>
    </source>
</evidence>
<feature type="transmembrane region" description="Helical" evidence="10">
    <location>
        <begin position="74"/>
        <end position="99"/>
    </location>
</feature>
<keyword evidence="13" id="KW-1185">Reference proteome</keyword>
<evidence type="ECO:0000256" key="3">
    <source>
        <dbReference type="ARBA" id="ARBA00022448"/>
    </source>
</evidence>
<keyword evidence="4" id="KW-1003">Cell membrane</keyword>
<dbReference type="EMBL" id="JACAGB010000001">
    <property type="protein sequence ID" value="KAF6393757.1"/>
    <property type="molecule type" value="Genomic_DNA"/>
</dbReference>
<feature type="domain" description="Amino acid transporter transmembrane" evidence="11">
    <location>
        <begin position="7"/>
        <end position="93"/>
    </location>
</feature>
<gene>
    <name evidence="12" type="ORF">mPipKuh1_016088</name>
</gene>
<reference evidence="12 13" key="1">
    <citation type="journal article" date="2020" name="Nature">
        <title>Six reference-quality genomes reveal evolution of bat adaptations.</title>
        <authorList>
            <person name="Jebb D."/>
            <person name="Huang Z."/>
            <person name="Pippel M."/>
            <person name="Hughes G.M."/>
            <person name="Lavrichenko K."/>
            <person name="Devanna P."/>
            <person name="Winkler S."/>
            <person name="Jermiin L.S."/>
            <person name="Skirmuntt E.C."/>
            <person name="Katzourakis A."/>
            <person name="Burkitt-Gray L."/>
            <person name="Ray D.A."/>
            <person name="Sullivan K.A.M."/>
            <person name="Roscito J.G."/>
            <person name="Kirilenko B.M."/>
            <person name="Davalos L.M."/>
            <person name="Corthals A.P."/>
            <person name="Power M.L."/>
            <person name="Jones G."/>
            <person name="Ransome R.D."/>
            <person name="Dechmann D.K.N."/>
            <person name="Locatelli A.G."/>
            <person name="Puechmaille S.J."/>
            <person name="Fedrigo O."/>
            <person name="Jarvis E.D."/>
            <person name="Hiller M."/>
            <person name="Vernes S.C."/>
            <person name="Myers E.W."/>
            <person name="Teeling E.C."/>
        </authorList>
    </citation>
    <scope>NUCLEOTIDE SEQUENCE [LARGE SCALE GENOMIC DNA]</scope>
    <source>
        <strain evidence="12">MPipKuh1</strain>
        <tissue evidence="12">Flight muscle</tissue>
    </source>
</reference>
<keyword evidence="9" id="KW-1015">Disulfide bond</keyword>
<keyword evidence="6" id="KW-0029">Amino-acid transport</keyword>
<keyword evidence="3" id="KW-0813">Transport</keyword>
<comment type="similarity">
    <text evidence="2">Belongs to the amino acid/polyamine transporter 2 family.</text>
</comment>
<evidence type="ECO:0000256" key="10">
    <source>
        <dbReference type="SAM" id="Phobius"/>
    </source>
</evidence>
<accession>A0A7J8B4J1</accession>
<sequence length="102" mass="11727">MMMFFSNFPFSWVRHFLITLALNIIIVLLAIFVPDIKTIFGVVGSSTSTCLIFVFPGLFYLKLSREDFLSWKKLAAFAFLIFGILIGTFTFALIVFNWINNK</sequence>
<dbReference type="PANTHER" id="PTHR22950">
    <property type="entry name" value="AMINO ACID TRANSPORTER"/>
    <property type="match status" value="1"/>
</dbReference>
<dbReference type="InterPro" id="IPR013057">
    <property type="entry name" value="AA_transpt_TM"/>
</dbReference>
<evidence type="ECO:0000259" key="11">
    <source>
        <dbReference type="Pfam" id="PF01490"/>
    </source>
</evidence>
<evidence type="ECO:0000313" key="13">
    <source>
        <dbReference type="Proteomes" id="UP000558488"/>
    </source>
</evidence>
<evidence type="ECO:0000256" key="8">
    <source>
        <dbReference type="ARBA" id="ARBA00023136"/>
    </source>
</evidence>
<comment type="subcellular location">
    <subcellularLocation>
        <location evidence="1">Cell membrane</location>
        <topology evidence="1">Multi-pass membrane protein</topology>
    </subcellularLocation>
</comment>
<evidence type="ECO:0000256" key="5">
    <source>
        <dbReference type="ARBA" id="ARBA00022692"/>
    </source>
</evidence>
<keyword evidence="5 10" id="KW-0812">Transmembrane</keyword>
<feature type="transmembrane region" description="Helical" evidence="10">
    <location>
        <begin position="39"/>
        <end position="62"/>
    </location>
</feature>
<evidence type="ECO:0000313" key="12">
    <source>
        <dbReference type="EMBL" id="KAF6393757.1"/>
    </source>
</evidence>
<keyword evidence="7 10" id="KW-1133">Transmembrane helix</keyword>
<dbReference type="GO" id="GO:0005886">
    <property type="term" value="C:plasma membrane"/>
    <property type="evidence" value="ECO:0007669"/>
    <property type="project" value="UniProtKB-SubCell"/>
</dbReference>
<evidence type="ECO:0000256" key="2">
    <source>
        <dbReference type="ARBA" id="ARBA00008066"/>
    </source>
</evidence>
<dbReference type="GO" id="GO:0015186">
    <property type="term" value="F:L-glutamine transmembrane transporter activity"/>
    <property type="evidence" value="ECO:0007669"/>
    <property type="project" value="TreeGrafter"/>
</dbReference>
<dbReference type="AlphaFoldDB" id="A0A7J8B4J1"/>
<evidence type="ECO:0000256" key="1">
    <source>
        <dbReference type="ARBA" id="ARBA00004651"/>
    </source>
</evidence>
<name>A0A7J8B4J1_PIPKU</name>
<organism evidence="12 13">
    <name type="scientific">Pipistrellus kuhlii</name>
    <name type="common">Kuhl's pipistrelle</name>
    <dbReference type="NCBI Taxonomy" id="59472"/>
    <lineage>
        <taxon>Eukaryota</taxon>
        <taxon>Metazoa</taxon>
        <taxon>Chordata</taxon>
        <taxon>Craniata</taxon>
        <taxon>Vertebrata</taxon>
        <taxon>Euteleostomi</taxon>
        <taxon>Mammalia</taxon>
        <taxon>Eutheria</taxon>
        <taxon>Laurasiatheria</taxon>
        <taxon>Chiroptera</taxon>
        <taxon>Yangochiroptera</taxon>
        <taxon>Vespertilionidae</taxon>
        <taxon>Pipistrellus</taxon>
    </lineage>
</organism>